<keyword evidence="8" id="KW-0509">mRNA transport</keyword>
<keyword evidence="7" id="KW-0677">Repeat</keyword>
<evidence type="ECO:0000256" key="2">
    <source>
        <dbReference type="ARBA" id="ARBA00004567"/>
    </source>
</evidence>
<evidence type="ECO:0000256" key="7">
    <source>
        <dbReference type="ARBA" id="ARBA00022737"/>
    </source>
</evidence>
<dbReference type="SUPFAM" id="SSF50978">
    <property type="entry name" value="WD40 repeat-like"/>
    <property type="match status" value="1"/>
</dbReference>
<evidence type="ECO:0000256" key="8">
    <source>
        <dbReference type="ARBA" id="ARBA00022816"/>
    </source>
</evidence>
<dbReference type="InterPro" id="IPR001680">
    <property type="entry name" value="WD40_rpt"/>
</dbReference>
<dbReference type="PANTHER" id="PTHR11024:SF2">
    <property type="entry name" value="PROTEIN SEC13 HOMOLOG"/>
    <property type="match status" value="1"/>
</dbReference>
<comment type="similarity">
    <text evidence="3">Belongs to the WD repeat SEC13 family.</text>
</comment>
<evidence type="ECO:0000256" key="10">
    <source>
        <dbReference type="ARBA" id="ARBA00023010"/>
    </source>
</evidence>
<dbReference type="Gene3D" id="2.130.10.10">
    <property type="entry name" value="YVTN repeat-like/Quinoprotein amine dehydrogenase"/>
    <property type="match status" value="1"/>
</dbReference>
<dbReference type="InterPro" id="IPR015943">
    <property type="entry name" value="WD40/YVTN_repeat-like_dom_sf"/>
</dbReference>
<dbReference type="PANTHER" id="PTHR11024">
    <property type="entry name" value="NUCLEAR PORE COMPLEX PROTEIN SEC13 / SEH1 FAMILY MEMBER"/>
    <property type="match status" value="1"/>
</dbReference>
<evidence type="ECO:0000313" key="16">
    <source>
        <dbReference type="Proteomes" id="UP001642540"/>
    </source>
</evidence>
<evidence type="ECO:0000256" key="3">
    <source>
        <dbReference type="ARBA" id="ARBA00010102"/>
    </source>
</evidence>
<dbReference type="InterPro" id="IPR036322">
    <property type="entry name" value="WD40_repeat_dom_sf"/>
</dbReference>
<keyword evidence="6 14" id="KW-0853">WD repeat</keyword>
<feature type="repeat" description="WD" evidence="14">
    <location>
        <begin position="115"/>
        <end position="149"/>
    </location>
</feature>
<keyword evidence="16" id="KW-1185">Reference proteome</keyword>
<keyword evidence="5" id="KW-0813">Transport</keyword>
<organism evidence="15 16">
    <name type="scientific">Orchesella dallaii</name>
    <dbReference type="NCBI Taxonomy" id="48710"/>
    <lineage>
        <taxon>Eukaryota</taxon>
        <taxon>Metazoa</taxon>
        <taxon>Ecdysozoa</taxon>
        <taxon>Arthropoda</taxon>
        <taxon>Hexapoda</taxon>
        <taxon>Collembola</taxon>
        <taxon>Entomobryomorpha</taxon>
        <taxon>Entomobryoidea</taxon>
        <taxon>Orchesellidae</taxon>
        <taxon>Orchesellinae</taxon>
        <taxon>Orchesella</taxon>
    </lineage>
</organism>
<accession>A0ABP1PZ97</accession>
<dbReference type="PROSITE" id="PS50082">
    <property type="entry name" value="WD_REPEATS_2"/>
    <property type="match status" value="2"/>
</dbReference>
<keyword evidence="9" id="KW-0653">Protein transport</keyword>
<dbReference type="Proteomes" id="UP001642540">
    <property type="component" value="Unassembled WGS sequence"/>
</dbReference>
<keyword evidence="10" id="KW-0811">Translocation</keyword>
<keyword evidence="11" id="KW-0906">Nuclear pore complex</keyword>
<evidence type="ECO:0000256" key="13">
    <source>
        <dbReference type="ARBA" id="ARBA00023242"/>
    </source>
</evidence>
<evidence type="ECO:0000256" key="6">
    <source>
        <dbReference type="ARBA" id="ARBA00022574"/>
    </source>
</evidence>
<name>A0ABP1PZ97_9HEXA</name>
<evidence type="ECO:0000313" key="15">
    <source>
        <dbReference type="EMBL" id="CAL8081535.1"/>
    </source>
</evidence>
<reference evidence="15 16" key="1">
    <citation type="submission" date="2024-08" db="EMBL/GenBank/DDBJ databases">
        <authorList>
            <person name="Cucini C."/>
            <person name="Frati F."/>
        </authorList>
    </citation>
    <scope>NUCLEOTIDE SEQUENCE [LARGE SCALE GENOMIC DNA]</scope>
</reference>
<keyword evidence="13" id="KW-0539">Nucleus</keyword>
<evidence type="ECO:0000256" key="12">
    <source>
        <dbReference type="ARBA" id="ARBA00023228"/>
    </source>
</evidence>
<comment type="caution">
    <text evidence="15">The sequence shown here is derived from an EMBL/GenBank/DDBJ whole genome shotgun (WGS) entry which is preliminary data.</text>
</comment>
<evidence type="ECO:0000256" key="4">
    <source>
        <dbReference type="ARBA" id="ARBA00019195"/>
    </source>
</evidence>
<keyword evidence="12" id="KW-0458">Lysosome</keyword>
<evidence type="ECO:0000256" key="14">
    <source>
        <dbReference type="PROSITE-ProRule" id="PRU00221"/>
    </source>
</evidence>
<evidence type="ECO:0000256" key="11">
    <source>
        <dbReference type="ARBA" id="ARBA00023132"/>
    </source>
</evidence>
<dbReference type="InterPro" id="IPR037363">
    <property type="entry name" value="Sec13/Seh1_fam"/>
</dbReference>
<protein>
    <recommendedName>
        <fullName evidence="4">Protein SEC13 homolog</fullName>
    </recommendedName>
</protein>
<dbReference type="Pfam" id="PF00400">
    <property type="entry name" value="WD40"/>
    <property type="match status" value="4"/>
</dbReference>
<evidence type="ECO:0000256" key="5">
    <source>
        <dbReference type="ARBA" id="ARBA00022448"/>
    </source>
</evidence>
<evidence type="ECO:0000256" key="1">
    <source>
        <dbReference type="ARBA" id="ARBA00004371"/>
    </source>
</evidence>
<comment type="subcellular location">
    <subcellularLocation>
        <location evidence="1">Lysosome</location>
    </subcellularLocation>
    <subcellularLocation>
        <location evidence="2">Nucleus</location>
        <location evidence="2">Nuclear pore complex</location>
    </subcellularLocation>
</comment>
<proteinExistence type="inferred from homology"/>
<feature type="repeat" description="WD" evidence="14">
    <location>
        <begin position="60"/>
        <end position="94"/>
    </location>
</feature>
<sequence>MASSSPLEVMGTAGTWQEAGINDMQTDFYGTKLAMCSNDNTVRIFDINLVNGSQELAVTLQGHEGPVFQAAWAHPSFGTLLASCSYDKKVIIWQQGSETAADGSVAMLWNPMFVYEGHASAVNSVAWAPHQNGLMLACGSADGDISMFKFIDGMWWVSKIHNAHAISCNSVSWAPAPVQNFGEVVSSKRIVSGGGDKMVKIWREEQDQWVEEFRLESHMNCVKEVAWAPAVGFGSNKMQIASIADDHCLIIWTKVEQGWLREFVYLFQDPVQHINWNYVGEVLSVSAGVDKISLWKKSEAGNWECISNPYVS</sequence>
<evidence type="ECO:0000256" key="9">
    <source>
        <dbReference type="ARBA" id="ARBA00022927"/>
    </source>
</evidence>
<dbReference type="SMART" id="SM00320">
    <property type="entry name" value="WD40"/>
    <property type="match status" value="6"/>
</dbReference>
<gene>
    <name evidence="15" type="ORF">ODALV1_LOCUS4948</name>
</gene>
<dbReference type="EMBL" id="CAXLJM020000015">
    <property type="protein sequence ID" value="CAL8081535.1"/>
    <property type="molecule type" value="Genomic_DNA"/>
</dbReference>